<organism evidence="1">
    <name type="scientific">Anguilla anguilla</name>
    <name type="common">European freshwater eel</name>
    <name type="synonym">Muraena anguilla</name>
    <dbReference type="NCBI Taxonomy" id="7936"/>
    <lineage>
        <taxon>Eukaryota</taxon>
        <taxon>Metazoa</taxon>
        <taxon>Chordata</taxon>
        <taxon>Craniata</taxon>
        <taxon>Vertebrata</taxon>
        <taxon>Euteleostomi</taxon>
        <taxon>Actinopterygii</taxon>
        <taxon>Neopterygii</taxon>
        <taxon>Teleostei</taxon>
        <taxon>Anguilliformes</taxon>
        <taxon>Anguillidae</taxon>
        <taxon>Anguilla</taxon>
    </lineage>
</organism>
<reference evidence="1" key="1">
    <citation type="submission" date="2014-11" db="EMBL/GenBank/DDBJ databases">
        <authorList>
            <person name="Amaro Gonzalez C."/>
        </authorList>
    </citation>
    <scope>NUCLEOTIDE SEQUENCE</scope>
</reference>
<protein>
    <submittedName>
        <fullName evidence="1">Uncharacterized protein</fullName>
    </submittedName>
</protein>
<evidence type="ECO:0000313" key="1">
    <source>
        <dbReference type="EMBL" id="JAH34620.1"/>
    </source>
</evidence>
<dbReference type="EMBL" id="GBXM01073957">
    <property type="protein sequence ID" value="JAH34620.1"/>
    <property type="molecule type" value="Transcribed_RNA"/>
</dbReference>
<accession>A0A0E9S1S1</accession>
<name>A0A0E9S1S1_ANGAN</name>
<reference evidence="1" key="2">
    <citation type="journal article" date="2015" name="Fish Shellfish Immunol.">
        <title>Early steps in the European eel (Anguilla anguilla)-Vibrio vulnificus interaction in the gills: Role of the RtxA13 toxin.</title>
        <authorList>
            <person name="Callol A."/>
            <person name="Pajuelo D."/>
            <person name="Ebbesson L."/>
            <person name="Teles M."/>
            <person name="MacKenzie S."/>
            <person name="Amaro C."/>
        </authorList>
    </citation>
    <scope>NUCLEOTIDE SEQUENCE</scope>
</reference>
<dbReference type="AlphaFoldDB" id="A0A0E9S1S1"/>
<sequence>MAEFLILTFIFNKYEQFKVRVKTLINLSAEDSLVTTDTIAVRQAAVC</sequence>
<proteinExistence type="predicted"/>